<dbReference type="GO" id="GO:0030182">
    <property type="term" value="P:neuron differentiation"/>
    <property type="evidence" value="ECO:0007669"/>
    <property type="project" value="TreeGrafter"/>
</dbReference>
<comment type="similarity">
    <text evidence="2">Belongs to the TALE/IRO homeobox family.</text>
</comment>
<feature type="compositionally biased region" description="Basic and acidic residues" evidence="7">
    <location>
        <begin position="148"/>
        <end position="159"/>
    </location>
</feature>
<evidence type="ECO:0000313" key="10">
    <source>
        <dbReference type="Proteomes" id="UP000827092"/>
    </source>
</evidence>
<dbReference type="GO" id="GO:0005634">
    <property type="term" value="C:nucleus"/>
    <property type="evidence" value="ECO:0007669"/>
    <property type="project" value="UniProtKB-SubCell"/>
</dbReference>
<feature type="region of interest" description="Disordered" evidence="7">
    <location>
        <begin position="74"/>
        <end position="166"/>
    </location>
</feature>
<proteinExistence type="inferred from homology"/>
<evidence type="ECO:0000256" key="6">
    <source>
        <dbReference type="PROSITE-ProRule" id="PRU00108"/>
    </source>
</evidence>
<feature type="region of interest" description="Disordered" evidence="7">
    <location>
        <begin position="424"/>
        <end position="449"/>
    </location>
</feature>
<accession>A0AAV6U1F7</accession>
<dbReference type="Proteomes" id="UP000827092">
    <property type="component" value="Unassembled WGS sequence"/>
</dbReference>
<sequence length="449" mass="50497">MFIAVCVCRYDSVSRRKNATRETTNTLKAWLYEHRKNPYPTKGEKIMLAIITKMTLTQVSTWFANARRRLKKENKMTWEPRNKTSEGDDDSRIDDEDAADFLKQHPDSSSKQQHGNNSGFSFDPQQPKSPFVDCFRSEEGSSSTESPAFKHAEDKEDFASHPPPKIWSLARTATSDSPPAVRKPVPFDDYGQTTDRVFCEQYDRRPDKDPKEGFGCSMYCKEDQVCISEGSRKVDGLKDQLAEGFGCKLNESAADCELKQRFYSEKTNVLKEGPTTYPAAEVTCELKQGAYYDVGQKPDILLKHPHEVTSYCKSNESDVLLKHSQTSPYCKVDESDVLLKPQPFCKTNGCCESELKHRSQVPFYGEPSKDHPMSGFCPADRFVANFAKCEVGGASSCMLQQQTYTPAFSGDAYARSVTYAPGSNRGEYFAPDRFDQTTSGSKGISEDSR</sequence>
<comment type="caution">
    <text evidence="9">The sequence shown here is derived from an EMBL/GenBank/DDBJ whole genome shotgun (WGS) entry which is preliminary data.</text>
</comment>
<dbReference type="InterPro" id="IPR017970">
    <property type="entry name" value="Homeobox_CS"/>
</dbReference>
<dbReference type="SUPFAM" id="SSF46689">
    <property type="entry name" value="Homeodomain-like"/>
    <property type="match status" value="1"/>
</dbReference>
<gene>
    <name evidence="9" type="ORF">JTE90_012900</name>
</gene>
<organism evidence="9 10">
    <name type="scientific">Oedothorax gibbosus</name>
    <dbReference type="NCBI Taxonomy" id="931172"/>
    <lineage>
        <taxon>Eukaryota</taxon>
        <taxon>Metazoa</taxon>
        <taxon>Ecdysozoa</taxon>
        <taxon>Arthropoda</taxon>
        <taxon>Chelicerata</taxon>
        <taxon>Arachnida</taxon>
        <taxon>Araneae</taxon>
        <taxon>Araneomorphae</taxon>
        <taxon>Entelegynae</taxon>
        <taxon>Araneoidea</taxon>
        <taxon>Linyphiidae</taxon>
        <taxon>Erigoninae</taxon>
        <taxon>Oedothorax</taxon>
    </lineage>
</organism>
<dbReference type="InterPro" id="IPR008422">
    <property type="entry name" value="KN_HD"/>
</dbReference>
<keyword evidence="10" id="KW-1185">Reference proteome</keyword>
<feature type="compositionally biased region" description="Acidic residues" evidence="7">
    <location>
        <begin position="87"/>
        <end position="99"/>
    </location>
</feature>
<dbReference type="PANTHER" id="PTHR11211">
    <property type="entry name" value="IROQUOIS-CLASS HOMEODOMAIN PROTEIN IRX"/>
    <property type="match status" value="1"/>
</dbReference>
<feature type="domain" description="Homeobox" evidence="8">
    <location>
        <begin position="10"/>
        <end position="73"/>
    </location>
</feature>
<dbReference type="SMART" id="SM00389">
    <property type="entry name" value="HOX"/>
    <property type="match status" value="1"/>
</dbReference>
<feature type="compositionally biased region" description="Polar residues" evidence="7">
    <location>
        <begin position="109"/>
        <end position="128"/>
    </location>
</feature>
<feature type="compositionally biased region" description="Basic and acidic residues" evidence="7">
    <location>
        <begin position="74"/>
        <end position="86"/>
    </location>
</feature>
<dbReference type="FunFam" id="1.10.10.60:FF:000003">
    <property type="entry name" value="Iroquois-class homeobox protein IRX"/>
    <property type="match status" value="1"/>
</dbReference>
<evidence type="ECO:0000313" key="9">
    <source>
        <dbReference type="EMBL" id="KAG8177778.1"/>
    </source>
</evidence>
<dbReference type="CDD" id="cd00086">
    <property type="entry name" value="homeodomain"/>
    <property type="match status" value="1"/>
</dbReference>
<protein>
    <recommendedName>
        <fullName evidence="8">Homeobox domain-containing protein</fullName>
    </recommendedName>
</protein>
<evidence type="ECO:0000256" key="7">
    <source>
        <dbReference type="SAM" id="MobiDB-lite"/>
    </source>
</evidence>
<feature type="DNA-binding region" description="Homeobox" evidence="6">
    <location>
        <begin position="12"/>
        <end position="74"/>
    </location>
</feature>
<dbReference type="AlphaFoldDB" id="A0AAV6U1F7"/>
<evidence type="ECO:0000256" key="2">
    <source>
        <dbReference type="ARBA" id="ARBA00008446"/>
    </source>
</evidence>
<dbReference type="PROSITE" id="PS00027">
    <property type="entry name" value="HOMEOBOX_1"/>
    <property type="match status" value="1"/>
</dbReference>
<comment type="subcellular location">
    <subcellularLocation>
        <location evidence="1 6">Nucleus</location>
    </subcellularLocation>
</comment>
<dbReference type="GO" id="GO:0048468">
    <property type="term" value="P:cell development"/>
    <property type="evidence" value="ECO:0007669"/>
    <property type="project" value="TreeGrafter"/>
</dbReference>
<dbReference type="GO" id="GO:0045926">
    <property type="term" value="P:negative regulation of growth"/>
    <property type="evidence" value="ECO:0007669"/>
    <property type="project" value="UniProtKB-ARBA"/>
</dbReference>
<name>A0AAV6U1F7_9ARAC</name>
<dbReference type="InterPro" id="IPR009057">
    <property type="entry name" value="Homeodomain-like_sf"/>
</dbReference>
<dbReference type="GO" id="GO:0042693">
    <property type="term" value="P:muscle cell fate commitment"/>
    <property type="evidence" value="ECO:0007669"/>
    <property type="project" value="UniProtKB-ARBA"/>
</dbReference>
<dbReference type="Pfam" id="PF05920">
    <property type="entry name" value="Homeobox_KN"/>
    <property type="match status" value="1"/>
</dbReference>
<evidence type="ECO:0000256" key="5">
    <source>
        <dbReference type="ARBA" id="ARBA00023242"/>
    </source>
</evidence>
<evidence type="ECO:0000256" key="4">
    <source>
        <dbReference type="ARBA" id="ARBA00023155"/>
    </source>
</evidence>
<reference evidence="9 10" key="1">
    <citation type="journal article" date="2022" name="Nat. Ecol. Evol.">
        <title>A masculinizing supergene underlies an exaggerated male reproductive morph in a spider.</title>
        <authorList>
            <person name="Hendrickx F."/>
            <person name="De Corte Z."/>
            <person name="Sonet G."/>
            <person name="Van Belleghem S.M."/>
            <person name="Kostlbacher S."/>
            <person name="Vangestel C."/>
        </authorList>
    </citation>
    <scope>NUCLEOTIDE SEQUENCE [LARGE SCALE GENOMIC DNA]</scope>
    <source>
        <strain evidence="9">W744_W776</strain>
    </source>
</reference>
<evidence type="ECO:0000259" key="8">
    <source>
        <dbReference type="PROSITE" id="PS50071"/>
    </source>
</evidence>
<keyword evidence="5 6" id="KW-0539">Nucleus</keyword>
<keyword evidence="3 6" id="KW-0238">DNA-binding</keyword>
<evidence type="ECO:0000256" key="1">
    <source>
        <dbReference type="ARBA" id="ARBA00004123"/>
    </source>
</evidence>
<keyword evidence="4 6" id="KW-0371">Homeobox</keyword>
<dbReference type="PROSITE" id="PS50071">
    <property type="entry name" value="HOMEOBOX_2"/>
    <property type="match status" value="1"/>
</dbReference>
<dbReference type="InterPro" id="IPR001356">
    <property type="entry name" value="HD"/>
</dbReference>
<dbReference type="GO" id="GO:0045317">
    <property type="term" value="P:equator specification"/>
    <property type="evidence" value="ECO:0007669"/>
    <property type="project" value="UniProtKB-ARBA"/>
</dbReference>
<dbReference type="EMBL" id="JAFNEN010000750">
    <property type="protein sequence ID" value="KAG8177778.1"/>
    <property type="molecule type" value="Genomic_DNA"/>
</dbReference>
<dbReference type="PANTHER" id="PTHR11211:SF46">
    <property type="entry name" value="HOMEOBOX PROTEIN ARAUCAN-RELATED"/>
    <property type="match status" value="1"/>
</dbReference>
<dbReference type="GO" id="GO:0000978">
    <property type="term" value="F:RNA polymerase II cis-regulatory region sequence-specific DNA binding"/>
    <property type="evidence" value="ECO:0007669"/>
    <property type="project" value="TreeGrafter"/>
</dbReference>
<dbReference type="GO" id="GO:0000981">
    <property type="term" value="F:DNA-binding transcription factor activity, RNA polymerase II-specific"/>
    <property type="evidence" value="ECO:0007669"/>
    <property type="project" value="InterPro"/>
</dbReference>
<evidence type="ECO:0000256" key="3">
    <source>
        <dbReference type="ARBA" id="ARBA00023125"/>
    </source>
</evidence>
<dbReference type="Gene3D" id="1.10.10.60">
    <property type="entry name" value="Homeodomain-like"/>
    <property type="match status" value="1"/>
</dbReference>